<keyword evidence="1" id="KW-0863">Zinc-finger</keyword>
<dbReference type="GO" id="GO:0008270">
    <property type="term" value="F:zinc ion binding"/>
    <property type="evidence" value="ECO:0007669"/>
    <property type="project" value="UniProtKB-KW"/>
</dbReference>
<evidence type="ECO:0000259" key="2">
    <source>
        <dbReference type="PROSITE" id="PS50157"/>
    </source>
</evidence>
<dbReference type="InterPro" id="IPR013087">
    <property type="entry name" value="Znf_C2H2_type"/>
</dbReference>
<dbReference type="Proteomes" id="UP000192247">
    <property type="component" value="Unassembled WGS sequence"/>
</dbReference>
<keyword evidence="4" id="KW-1185">Reference proteome</keyword>
<dbReference type="PROSITE" id="PS50157">
    <property type="entry name" value="ZINC_FINGER_C2H2_2"/>
    <property type="match status" value="1"/>
</dbReference>
<organism evidence="3 4">
    <name type="scientific">Tropilaelaps mercedesae</name>
    <dbReference type="NCBI Taxonomy" id="418985"/>
    <lineage>
        <taxon>Eukaryota</taxon>
        <taxon>Metazoa</taxon>
        <taxon>Ecdysozoa</taxon>
        <taxon>Arthropoda</taxon>
        <taxon>Chelicerata</taxon>
        <taxon>Arachnida</taxon>
        <taxon>Acari</taxon>
        <taxon>Parasitiformes</taxon>
        <taxon>Mesostigmata</taxon>
        <taxon>Gamasina</taxon>
        <taxon>Dermanyssoidea</taxon>
        <taxon>Laelapidae</taxon>
        <taxon>Tropilaelaps</taxon>
    </lineage>
</organism>
<dbReference type="EMBL" id="MNPL01006993">
    <property type="protein sequence ID" value="OQR75033.1"/>
    <property type="molecule type" value="Genomic_DNA"/>
</dbReference>
<evidence type="ECO:0000313" key="4">
    <source>
        <dbReference type="Proteomes" id="UP000192247"/>
    </source>
</evidence>
<proteinExistence type="predicted"/>
<accession>A0A1V9XNP6</accession>
<dbReference type="AlphaFoldDB" id="A0A1V9XNP6"/>
<sequence>MKKLIKCASCDYMTNAPSHYLRHEVKHSKARPFR</sequence>
<name>A0A1V9XNP6_9ACAR</name>
<keyword evidence="1" id="KW-0479">Metal-binding</keyword>
<keyword evidence="1" id="KW-0862">Zinc</keyword>
<evidence type="ECO:0000313" key="3">
    <source>
        <dbReference type="EMBL" id="OQR75033.1"/>
    </source>
</evidence>
<gene>
    <name evidence="3" type="ORF">BIW11_08690</name>
</gene>
<feature type="domain" description="C2H2-type" evidence="2">
    <location>
        <begin position="5"/>
        <end position="32"/>
    </location>
</feature>
<evidence type="ECO:0000256" key="1">
    <source>
        <dbReference type="PROSITE-ProRule" id="PRU00042"/>
    </source>
</evidence>
<reference evidence="3 4" key="1">
    <citation type="journal article" date="2017" name="Gigascience">
        <title>Draft genome of the honey bee ectoparasitic mite, Tropilaelaps mercedesae, is shaped by the parasitic life history.</title>
        <authorList>
            <person name="Dong X."/>
            <person name="Armstrong S.D."/>
            <person name="Xia D."/>
            <person name="Makepeace B.L."/>
            <person name="Darby A.C."/>
            <person name="Kadowaki T."/>
        </authorList>
    </citation>
    <scope>NUCLEOTIDE SEQUENCE [LARGE SCALE GENOMIC DNA]</scope>
    <source>
        <strain evidence="3">Wuxi-XJTLU</strain>
    </source>
</reference>
<comment type="caution">
    <text evidence="3">The sequence shown here is derived from an EMBL/GenBank/DDBJ whole genome shotgun (WGS) entry which is preliminary data.</text>
</comment>
<dbReference type="InParanoid" id="A0A1V9XNP6"/>
<protein>
    <submittedName>
        <fullName evidence="3">Zinc finger protein-like</fullName>
    </submittedName>
</protein>